<dbReference type="PANTHER" id="PTHR42858:SF1">
    <property type="entry name" value="LD15494P"/>
    <property type="match status" value="1"/>
</dbReference>
<dbReference type="FunFam" id="3.40.640.10:FF:000080">
    <property type="entry name" value="Aminotransferase, putative"/>
    <property type="match status" value="1"/>
</dbReference>
<organism evidence="2 3">
    <name type="scientific">Candida boidinii</name>
    <name type="common">Yeast</name>
    <dbReference type="NCBI Taxonomy" id="5477"/>
    <lineage>
        <taxon>Eukaryota</taxon>
        <taxon>Fungi</taxon>
        <taxon>Dikarya</taxon>
        <taxon>Ascomycota</taxon>
        <taxon>Saccharomycotina</taxon>
        <taxon>Pichiomycetes</taxon>
        <taxon>Pichiales</taxon>
        <taxon>Pichiaceae</taxon>
        <taxon>Ogataea</taxon>
        <taxon>Ogataea/Candida clade</taxon>
    </lineage>
</organism>
<comment type="caution">
    <text evidence="2">The sequence shown here is derived from an EMBL/GenBank/DDBJ whole genome shotgun (WGS) entry which is preliminary data.</text>
</comment>
<dbReference type="Pfam" id="PF00155">
    <property type="entry name" value="Aminotran_1_2"/>
    <property type="match status" value="1"/>
</dbReference>
<dbReference type="EMBL" id="BSXN01000209">
    <property type="protein sequence ID" value="GME67604.1"/>
    <property type="molecule type" value="Genomic_DNA"/>
</dbReference>
<dbReference type="GO" id="GO:0047536">
    <property type="term" value="F:2-aminoadipate transaminase activity"/>
    <property type="evidence" value="ECO:0007669"/>
    <property type="project" value="TreeGrafter"/>
</dbReference>
<dbReference type="SUPFAM" id="SSF53383">
    <property type="entry name" value="PLP-dependent transferases"/>
    <property type="match status" value="1"/>
</dbReference>
<keyword evidence="3" id="KW-1185">Reference proteome</keyword>
<dbReference type="InterPro" id="IPR015424">
    <property type="entry name" value="PyrdxlP-dep_Trfase"/>
</dbReference>
<dbReference type="InterPro" id="IPR015421">
    <property type="entry name" value="PyrdxlP-dep_Trfase_major"/>
</dbReference>
<evidence type="ECO:0000313" key="3">
    <source>
        <dbReference type="Proteomes" id="UP001165120"/>
    </source>
</evidence>
<proteinExistence type="predicted"/>
<dbReference type="Proteomes" id="UP001165120">
    <property type="component" value="Unassembled WGS sequence"/>
</dbReference>
<dbReference type="Gene3D" id="3.40.640.10">
    <property type="entry name" value="Type I PLP-dependent aspartate aminotransferase-like (Major domain)"/>
    <property type="match status" value="1"/>
</dbReference>
<feature type="domain" description="Aminotransferase class I/classII large" evidence="1">
    <location>
        <begin position="55"/>
        <end position="432"/>
    </location>
</feature>
<reference evidence="2" key="1">
    <citation type="submission" date="2023-04" db="EMBL/GenBank/DDBJ databases">
        <title>Candida boidinii NBRC 10035.</title>
        <authorList>
            <person name="Ichikawa N."/>
            <person name="Sato H."/>
            <person name="Tonouchi N."/>
        </authorList>
    </citation>
    <scope>NUCLEOTIDE SEQUENCE</scope>
    <source>
        <strain evidence="2">NBRC 10035</strain>
    </source>
</reference>
<evidence type="ECO:0000313" key="2">
    <source>
        <dbReference type="EMBL" id="GME67604.1"/>
    </source>
</evidence>
<dbReference type="GO" id="GO:0030170">
    <property type="term" value="F:pyridoxal phosphate binding"/>
    <property type="evidence" value="ECO:0007669"/>
    <property type="project" value="InterPro"/>
</dbReference>
<name>A0A9W6SWI3_CANBO</name>
<dbReference type="CDD" id="cd00609">
    <property type="entry name" value="AAT_like"/>
    <property type="match status" value="1"/>
</dbReference>
<dbReference type="InterPro" id="IPR004839">
    <property type="entry name" value="Aminotransferase_I/II_large"/>
</dbReference>
<gene>
    <name evidence="2" type="ORF">Cboi02_000099700</name>
</gene>
<accession>A0A9W6SWI3</accession>
<dbReference type="InterPro" id="IPR015422">
    <property type="entry name" value="PyrdxlP-dep_Trfase_small"/>
</dbReference>
<dbReference type="PANTHER" id="PTHR42858">
    <property type="entry name" value="AMINOTRANSFERASE"/>
    <property type="match status" value="1"/>
</dbReference>
<sequence length="444" mass="49597">MTRLNNKISKYNFFKGHPSPYLLPTKEVLEAANTSFQKVIDNPFFYNDVDDRHPLTYGTDPGNLEVRSAIAKWNDRNFKLTTPTNPDSINLTGGASYGIMNILTQTTSPHNNYTKQAFLVTPTYFLINGAFIDAGFGGKLTGVEEFSNGDIDLEFLESKIKYFNSLDTSTDEEKLAKLSIIKDTTRVEKKIYQYVLYIIPNFSNPKGGILSDHCKTELVNLARKYDMLIIADDVYDILDYSKPYNETPNYHKKLVYVDRETMKDPENDYGNTISNGTFSKLIGPGLRVGWQESVNPRLANILAAGGAHRSGGSPSQANTVIVGELLQSGSLDKIISNLRKVYSERAKTLVESVKEFLPQGTKISGGGGGYFFWITLPKGYDCRKVCEECDMRGVVLANGDHFEVIGDSRNWGDSSVRISISVLNNDEIKNGVKIWGEVCKELYP</sequence>
<dbReference type="AlphaFoldDB" id="A0A9W6SWI3"/>
<dbReference type="Gene3D" id="3.90.1150.10">
    <property type="entry name" value="Aspartate Aminotransferase, domain 1"/>
    <property type="match status" value="1"/>
</dbReference>
<protein>
    <submittedName>
        <fullName evidence="2">Unnamed protein product</fullName>
    </submittedName>
</protein>
<evidence type="ECO:0000259" key="1">
    <source>
        <dbReference type="Pfam" id="PF00155"/>
    </source>
</evidence>